<protein>
    <recommendedName>
        <fullName evidence="3">DUF3800 domain-containing protein</fullName>
    </recommendedName>
</protein>
<dbReference type="HOGENOM" id="CLU_1318531_0_0_2"/>
<name>F4BX52_METSG</name>
<dbReference type="GeneID" id="10461550"/>
<dbReference type="Pfam" id="PF12686">
    <property type="entry name" value="DUF3800"/>
    <property type="match status" value="1"/>
</dbReference>
<proteinExistence type="predicted"/>
<evidence type="ECO:0000313" key="2">
    <source>
        <dbReference type="Proteomes" id="UP000007807"/>
    </source>
</evidence>
<dbReference type="KEGG" id="mcj:MCON_2056"/>
<dbReference type="AlphaFoldDB" id="F4BX52"/>
<keyword evidence="2" id="KW-1185">Reference proteome</keyword>
<sequence>MLHIFIDEAGVAGTTQNFIIGFAFFSNKNYKLCVDNMKSEIKGLKGKEPRELHFHDMSPEIKMEFLTCLAELKGRFGYIHVQKEKIDKEFQNHPDNNLIYNLMLFYLIENLVKSGYSAEHITVYVDQRSTDRAIKRDLARYLPMKVNPLLKDRRLYVKWERSHNSRGIQCADSICGSVYRKFEKNDSRYYDVIKPNFIIARDYLFGKV</sequence>
<evidence type="ECO:0000313" key="1">
    <source>
        <dbReference type="EMBL" id="AEB68608.1"/>
    </source>
</evidence>
<organism evidence="1 2">
    <name type="scientific">Methanothrix soehngenii (strain ATCC 5969 / DSM 3671 / JCM 10134 / NBRC 103675 / OCM 69 / GP-6)</name>
    <name type="common">Methanosaeta concilii</name>
    <dbReference type="NCBI Taxonomy" id="990316"/>
    <lineage>
        <taxon>Archaea</taxon>
        <taxon>Methanobacteriati</taxon>
        <taxon>Methanobacteriota</taxon>
        <taxon>Stenosarchaea group</taxon>
        <taxon>Methanomicrobia</taxon>
        <taxon>Methanotrichales</taxon>
        <taxon>Methanotrichaceae</taxon>
        <taxon>Methanothrix</taxon>
    </lineage>
</organism>
<dbReference type="EMBL" id="CP002565">
    <property type="protein sequence ID" value="AEB68608.1"/>
    <property type="molecule type" value="Genomic_DNA"/>
</dbReference>
<dbReference type="Proteomes" id="UP000007807">
    <property type="component" value="Chromosome"/>
</dbReference>
<accession>F4BX52</accession>
<dbReference type="InParanoid" id="F4BX52"/>
<dbReference type="STRING" id="990316.MCON_2056"/>
<gene>
    <name evidence="1" type="ordered locus">MCON_2056</name>
</gene>
<evidence type="ECO:0008006" key="3">
    <source>
        <dbReference type="Google" id="ProtNLM"/>
    </source>
</evidence>
<dbReference type="RefSeq" id="WP_013719650.1">
    <property type="nucleotide sequence ID" value="NC_015416.1"/>
</dbReference>
<reference evidence="1 2" key="1">
    <citation type="journal article" date="2011" name="J. Bacteriol.">
        <title>Complete genome sequence of Methanosaeta concilii, a specialist in aceticlastic methanogenesis.</title>
        <authorList>
            <person name="Barber R.D."/>
            <person name="Zhang L."/>
            <person name="Harnack M."/>
            <person name="Olson M.V."/>
            <person name="Kaul R."/>
            <person name="Ingram-Smith C."/>
            <person name="Smith K.S."/>
        </authorList>
    </citation>
    <scope>NUCLEOTIDE SEQUENCE [LARGE SCALE GENOMIC DNA]</scope>
    <source>
        <strain evidence="2">ATCC 5969 / DSM 3671 / JCM 10134 / NBRC 103675 / OCM 69 / GP-6</strain>
    </source>
</reference>
<dbReference type="InterPro" id="IPR024524">
    <property type="entry name" value="DUF3800"/>
</dbReference>